<dbReference type="Pfam" id="PF09335">
    <property type="entry name" value="VTT_dom"/>
    <property type="match status" value="1"/>
</dbReference>
<evidence type="ECO:0000259" key="2">
    <source>
        <dbReference type="Pfam" id="PF09335"/>
    </source>
</evidence>
<evidence type="ECO:0000256" key="1">
    <source>
        <dbReference type="SAM" id="Phobius"/>
    </source>
</evidence>
<keyword evidence="1" id="KW-0812">Transmembrane</keyword>
<accession>A0A2S0PDY5</accession>
<dbReference type="PANTHER" id="PTHR42709">
    <property type="entry name" value="ALKALINE PHOSPHATASE LIKE PROTEIN"/>
    <property type="match status" value="1"/>
</dbReference>
<evidence type="ECO:0000313" key="3">
    <source>
        <dbReference type="EMBL" id="AVY95598.1"/>
    </source>
</evidence>
<dbReference type="RefSeq" id="WP_028499040.1">
    <property type="nucleotide sequence ID" value="NZ_CP028519.1"/>
</dbReference>
<dbReference type="KEGG" id="maer:DAI18_17270"/>
<protein>
    <submittedName>
        <fullName evidence="3">DedA family protein</fullName>
    </submittedName>
</protein>
<dbReference type="Proteomes" id="UP000244173">
    <property type="component" value="Chromosome"/>
</dbReference>
<feature type="transmembrane region" description="Helical" evidence="1">
    <location>
        <begin position="123"/>
        <end position="146"/>
    </location>
</feature>
<keyword evidence="1" id="KW-0472">Membrane</keyword>
<feature type="transmembrane region" description="Helical" evidence="1">
    <location>
        <begin position="12"/>
        <end position="33"/>
    </location>
</feature>
<sequence>MMLAGLIAQYGYLAVFAGTLLEGETVLILAGFAAHQGYLSWPLVVVTAICGGTLGDQACFFAGRHYGGSLFRRFPGWRPRVEQVNRLLLRYHGGVIVAVRFLYGLRLVGPVAIGMSEVPAWRFVLFNLIGAAIWAPLVAGVGFLFGRSLQWLFADIQRYEVAALVLLVALSVLTAWWRSRRHRR</sequence>
<keyword evidence="1" id="KW-1133">Transmembrane helix</keyword>
<dbReference type="InterPro" id="IPR032816">
    <property type="entry name" value="VTT_dom"/>
</dbReference>
<gene>
    <name evidence="3" type="ORF">DAI18_17270</name>
</gene>
<feature type="transmembrane region" description="Helical" evidence="1">
    <location>
        <begin position="158"/>
        <end position="177"/>
    </location>
</feature>
<dbReference type="STRING" id="1122240.GCA_000620105_01923"/>
<dbReference type="AlphaFoldDB" id="A0A2S0PDY5"/>
<evidence type="ECO:0000313" key="4">
    <source>
        <dbReference type="Proteomes" id="UP000244173"/>
    </source>
</evidence>
<dbReference type="InterPro" id="IPR051311">
    <property type="entry name" value="DedA_domain"/>
</dbReference>
<organism evidence="3 4">
    <name type="scientific">Microvirgula aerodenitrificans</name>
    <dbReference type="NCBI Taxonomy" id="57480"/>
    <lineage>
        <taxon>Bacteria</taxon>
        <taxon>Pseudomonadati</taxon>
        <taxon>Pseudomonadota</taxon>
        <taxon>Betaproteobacteria</taxon>
        <taxon>Neisseriales</taxon>
        <taxon>Aquaspirillaceae</taxon>
        <taxon>Microvirgula</taxon>
    </lineage>
</organism>
<dbReference type="OrthoDB" id="948134at2"/>
<keyword evidence="4" id="KW-1185">Reference proteome</keyword>
<name>A0A2S0PDY5_9NEIS</name>
<dbReference type="PANTHER" id="PTHR42709:SF2">
    <property type="entry name" value="INNER MEMBRANE PROTEIN YOHD"/>
    <property type="match status" value="1"/>
</dbReference>
<reference evidence="3 4" key="1">
    <citation type="submission" date="2018-04" db="EMBL/GenBank/DDBJ databases">
        <title>Denitrifier Microvirgula.</title>
        <authorList>
            <person name="Anderson E."/>
            <person name="Jang J."/>
            <person name="Ishii S."/>
        </authorList>
    </citation>
    <scope>NUCLEOTIDE SEQUENCE [LARGE SCALE GENOMIC DNA]</scope>
    <source>
        <strain evidence="3 4">BE2.4</strain>
    </source>
</reference>
<feature type="domain" description="VTT" evidence="2">
    <location>
        <begin position="23"/>
        <end position="142"/>
    </location>
</feature>
<proteinExistence type="predicted"/>
<dbReference type="EMBL" id="CP028519">
    <property type="protein sequence ID" value="AVY95598.1"/>
    <property type="molecule type" value="Genomic_DNA"/>
</dbReference>
<feature type="transmembrane region" description="Helical" evidence="1">
    <location>
        <begin position="39"/>
        <end position="63"/>
    </location>
</feature>
<dbReference type="GO" id="GO:0005886">
    <property type="term" value="C:plasma membrane"/>
    <property type="evidence" value="ECO:0007669"/>
    <property type="project" value="TreeGrafter"/>
</dbReference>